<keyword evidence="6 12" id="KW-0863">Zinc-finger</keyword>
<comment type="similarity">
    <text evidence="3">Belongs to the krueppel C2H2-type zinc-finger protein family.</text>
</comment>
<dbReference type="FunFam" id="3.30.160.60:FF:000135">
    <property type="entry name" value="Zinc finger protein 358"/>
    <property type="match status" value="1"/>
</dbReference>
<evidence type="ECO:0000256" key="5">
    <source>
        <dbReference type="ARBA" id="ARBA00022737"/>
    </source>
</evidence>
<dbReference type="PROSITE" id="PS50157">
    <property type="entry name" value="ZINC_FINGER_C2H2_2"/>
    <property type="match status" value="6"/>
</dbReference>
<evidence type="ECO:0000256" key="8">
    <source>
        <dbReference type="ARBA" id="ARBA00023015"/>
    </source>
</evidence>
<evidence type="ECO:0000256" key="7">
    <source>
        <dbReference type="ARBA" id="ARBA00022833"/>
    </source>
</evidence>
<feature type="domain" description="C2H2-type" evidence="13">
    <location>
        <begin position="190"/>
        <end position="217"/>
    </location>
</feature>
<evidence type="ECO:0000256" key="3">
    <source>
        <dbReference type="ARBA" id="ARBA00006991"/>
    </source>
</evidence>
<keyword evidence="5" id="KW-0677">Repeat</keyword>
<evidence type="ECO:0000256" key="2">
    <source>
        <dbReference type="ARBA" id="ARBA00004123"/>
    </source>
</evidence>
<keyword evidence="10" id="KW-0804">Transcription</keyword>
<evidence type="ECO:0000256" key="12">
    <source>
        <dbReference type="PROSITE-ProRule" id="PRU00042"/>
    </source>
</evidence>
<keyword evidence="7" id="KW-0862">Zinc</keyword>
<dbReference type="InterPro" id="IPR036236">
    <property type="entry name" value="Znf_C2H2_sf"/>
</dbReference>
<evidence type="ECO:0000256" key="6">
    <source>
        <dbReference type="ARBA" id="ARBA00022771"/>
    </source>
</evidence>
<dbReference type="SMART" id="SM00355">
    <property type="entry name" value="ZnF_C2H2"/>
    <property type="match status" value="6"/>
</dbReference>
<evidence type="ECO:0000256" key="10">
    <source>
        <dbReference type="ARBA" id="ARBA00023163"/>
    </source>
</evidence>
<dbReference type="GO" id="GO:0005634">
    <property type="term" value="C:nucleus"/>
    <property type="evidence" value="ECO:0007669"/>
    <property type="project" value="UniProtKB-SubCell"/>
</dbReference>
<dbReference type="PANTHER" id="PTHR14196:SF15">
    <property type="entry name" value="OOCYTE ZINC FINGER PROTEIN XLCOF7.1-LIKE"/>
    <property type="match status" value="1"/>
</dbReference>
<keyword evidence="4" id="KW-0479">Metal-binding</keyword>
<evidence type="ECO:0000256" key="11">
    <source>
        <dbReference type="ARBA" id="ARBA00023242"/>
    </source>
</evidence>
<dbReference type="InterPro" id="IPR013087">
    <property type="entry name" value="Znf_C2H2_type"/>
</dbReference>
<dbReference type="GO" id="GO:0000981">
    <property type="term" value="F:DNA-binding transcription factor activity, RNA polymerase II-specific"/>
    <property type="evidence" value="ECO:0007669"/>
    <property type="project" value="TreeGrafter"/>
</dbReference>
<keyword evidence="8" id="KW-0805">Transcription regulation</keyword>
<dbReference type="InterPro" id="IPR050717">
    <property type="entry name" value="C2H2-ZF_Transcription_Reg"/>
</dbReference>
<dbReference type="GO" id="GO:0000977">
    <property type="term" value="F:RNA polymerase II transcription regulatory region sequence-specific DNA binding"/>
    <property type="evidence" value="ECO:0007669"/>
    <property type="project" value="TreeGrafter"/>
</dbReference>
<evidence type="ECO:0000256" key="4">
    <source>
        <dbReference type="ARBA" id="ARBA00022723"/>
    </source>
</evidence>
<dbReference type="PANTHER" id="PTHR14196">
    <property type="entry name" value="ODD-SKIPPED - RELATED"/>
    <property type="match status" value="1"/>
</dbReference>
<dbReference type="Gene3D" id="3.30.160.60">
    <property type="entry name" value="Classic Zinc Finger"/>
    <property type="match status" value="6"/>
</dbReference>
<dbReference type="SUPFAM" id="SSF57667">
    <property type="entry name" value="beta-beta-alpha zinc fingers"/>
    <property type="match status" value="3"/>
</dbReference>
<evidence type="ECO:0000259" key="13">
    <source>
        <dbReference type="PROSITE" id="PS50157"/>
    </source>
</evidence>
<dbReference type="OrthoDB" id="427030at2759"/>
<dbReference type="Proteomes" id="UP000228934">
    <property type="component" value="Unassembled WGS sequence"/>
</dbReference>
<keyword evidence="15" id="KW-1185">Reference proteome</keyword>
<dbReference type="FunFam" id="3.30.160.60:FF:000744">
    <property type="entry name" value="zinc finger E-box-binding homeobox 1"/>
    <property type="match status" value="1"/>
</dbReference>
<accession>A0A2G9QFF5</accession>
<reference evidence="15" key="1">
    <citation type="journal article" date="2017" name="Nat. Commun.">
        <title>The North American bullfrog draft genome provides insight into hormonal regulation of long noncoding RNA.</title>
        <authorList>
            <person name="Hammond S.A."/>
            <person name="Warren R.L."/>
            <person name="Vandervalk B.P."/>
            <person name="Kucuk E."/>
            <person name="Khan H."/>
            <person name="Gibb E.A."/>
            <person name="Pandoh P."/>
            <person name="Kirk H."/>
            <person name="Zhao Y."/>
            <person name="Jones M."/>
            <person name="Mungall A.J."/>
            <person name="Coope R."/>
            <person name="Pleasance S."/>
            <person name="Moore R.A."/>
            <person name="Holt R.A."/>
            <person name="Round J.M."/>
            <person name="Ohora S."/>
            <person name="Walle B.V."/>
            <person name="Veldhoen N."/>
            <person name="Helbing C.C."/>
            <person name="Birol I."/>
        </authorList>
    </citation>
    <scope>NUCLEOTIDE SEQUENCE [LARGE SCALE GENOMIC DNA]</scope>
</reference>
<evidence type="ECO:0000256" key="9">
    <source>
        <dbReference type="ARBA" id="ARBA00023125"/>
    </source>
</evidence>
<keyword evidence="11" id="KW-0539">Nucleus</keyword>
<feature type="domain" description="C2H2-type" evidence="13">
    <location>
        <begin position="162"/>
        <end position="189"/>
    </location>
</feature>
<feature type="domain" description="C2H2-type" evidence="13">
    <location>
        <begin position="49"/>
        <end position="76"/>
    </location>
</feature>
<dbReference type="FunFam" id="3.30.160.60:FF:000358">
    <property type="entry name" value="zinc finger protein 24"/>
    <property type="match status" value="1"/>
</dbReference>
<feature type="domain" description="C2H2-type" evidence="13">
    <location>
        <begin position="105"/>
        <end position="133"/>
    </location>
</feature>
<dbReference type="GO" id="GO:0008270">
    <property type="term" value="F:zinc ion binding"/>
    <property type="evidence" value="ECO:0007669"/>
    <property type="project" value="UniProtKB-KW"/>
</dbReference>
<comment type="function">
    <text evidence="1">May be involved in transcriptional regulation.</text>
</comment>
<evidence type="ECO:0000256" key="1">
    <source>
        <dbReference type="ARBA" id="ARBA00003767"/>
    </source>
</evidence>
<keyword evidence="9" id="KW-0238">DNA-binding</keyword>
<dbReference type="FunFam" id="3.30.160.60:FF:000936">
    <property type="entry name" value="Zinc finger protein 577"/>
    <property type="match status" value="1"/>
</dbReference>
<dbReference type="PROSITE" id="PS00028">
    <property type="entry name" value="ZINC_FINGER_C2H2_1"/>
    <property type="match status" value="6"/>
</dbReference>
<dbReference type="FunFam" id="3.30.160.60:FF:000812">
    <property type="entry name" value="zinc finger protein 23 isoform X2"/>
    <property type="match status" value="1"/>
</dbReference>
<proteinExistence type="inferred from homology"/>
<sequence length="330" mass="37380">MLNCFSTGGHNVRNTSEEHLIVSPDYNAEDNNIESSSSHEGVPTEESSLSCSECGKLFTKKWLLVRHKKIHTGERPYSCSECGKCFIHNGNLLTHWKIHTGERPYSCSECGKCFSQKGNLLRHQKYHHMDVIPFSCSECGKCFIEKGKLIRHQRTHTSECPYSCSECGKCFLYNSNLLIHQRIHTGECPYSCSECGKRFVLKWQLLKHQNIHTVRKMFRLQKITCCSPKNSHKCSSTPVGAAGILPYFSSCRQAHSISQCQMHNFCSTKACLDTREFTQVSVLIHRAIFKAAQKGQLPRAQSLLWGPKELPLEPTLPANSWQVDSVGPKK</sequence>
<feature type="domain" description="C2H2-type" evidence="13">
    <location>
        <begin position="77"/>
        <end position="104"/>
    </location>
</feature>
<dbReference type="AlphaFoldDB" id="A0A2G9QFF5"/>
<evidence type="ECO:0000313" key="14">
    <source>
        <dbReference type="EMBL" id="PIO13783.1"/>
    </source>
</evidence>
<organism evidence="14 15">
    <name type="scientific">Aquarana catesbeiana</name>
    <name type="common">American bullfrog</name>
    <name type="synonym">Rana catesbeiana</name>
    <dbReference type="NCBI Taxonomy" id="8400"/>
    <lineage>
        <taxon>Eukaryota</taxon>
        <taxon>Metazoa</taxon>
        <taxon>Chordata</taxon>
        <taxon>Craniata</taxon>
        <taxon>Vertebrata</taxon>
        <taxon>Euteleostomi</taxon>
        <taxon>Amphibia</taxon>
        <taxon>Batrachia</taxon>
        <taxon>Anura</taxon>
        <taxon>Neobatrachia</taxon>
        <taxon>Ranoidea</taxon>
        <taxon>Ranidae</taxon>
        <taxon>Aquarana</taxon>
    </lineage>
</organism>
<name>A0A2G9QFF5_AQUCT</name>
<feature type="domain" description="C2H2-type" evidence="13">
    <location>
        <begin position="134"/>
        <end position="161"/>
    </location>
</feature>
<protein>
    <recommendedName>
        <fullName evidence="13">C2H2-type domain-containing protein</fullName>
    </recommendedName>
</protein>
<dbReference type="EMBL" id="KZ002417">
    <property type="protein sequence ID" value="PIO13783.1"/>
    <property type="molecule type" value="Genomic_DNA"/>
</dbReference>
<evidence type="ECO:0000313" key="15">
    <source>
        <dbReference type="Proteomes" id="UP000228934"/>
    </source>
</evidence>
<dbReference type="Pfam" id="PF00096">
    <property type="entry name" value="zf-C2H2"/>
    <property type="match status" value="6"/>
</dbReference>
<dbReference type="FunFam" id="3.30.160.60:FF:002343">
    <property type="entry name" value="Zinc finger protein 33A"/>
    <property type="match status" value="1"/>
</dbReference>
<gene>
    <name evidence="14" type="ORF">AB205_0039700</name>
</gene>
<comment type="subcellular location">
    <subcellularLocation>
        <location evidence="2">Nucleus</location>
    </subcellularLocation>
</comment>